<evidence type="ECO:0000313" key="11">
    <source>
        <dbReference type="Proteomes" id="UP000460257"/>
    </source>
</evidence>
<evidence type="ECO:0000256" key="3">
    <source>
        <dbReference type="ARBA" id="ARBA00022692"/>
    </source>
</evidence>
<dbReference type="PANTHER" id="PTHR43373">
    <property type="entry name" value="NA(+)/H(+) ANTIPORTER SUBUNIT"/>
    <property type="match status" value="1"/>
</dbReference>
<feature type="transmembrane region" description="Helical" evidence="7">
    <location>
        <begin position="266"/>
        <end position="284"/>
    </location>
</feature>
<feature type="transmembrane region" description="Helical" evidence="7">
    <location>
        <begin position="195"/>
        <end position="214"/>
    </location>
</feature>
<feature type="transmembrane region" description="Helical" evidence="7">
    <location>
        <begin position="511"/>
        <end position="530"/>
    </location>
</feature>
<feature type="transmembrane region" description="Helical" evidence="7">
    <location>
        <begin position="98"/>
        <end position="115"/>
    </location>
</feature>
<feature type="transmembrane region" description="Helical" evidence="7">
    <location>
        <begin position="625"/>
        <end position="648"/>
    </location>
</feature>
<evidence type="ECO:0000256" key="4">
    <source>
        <dbReference type="ARBA" id="ARBA00022989"/>
    </source>
</evidence>
<evidence type="ECO:0000256" key="1">
    <source>
        <dbReference type="ARBA" id="ARBA00004127"/>
    </source>
</evidence>
<protein>
    <submittedName>
        <fullName evidence="10">NADH-quinone oxidoreductase subunit L</fullName>
    </submittedName>
</protein>
<evidence type="ECO:0000256" key="2">
    <source>
        <dbReference type="ARBA" id="ARBA00008483"/>
    </source>
</evidence>
<keyword evidence="3 6" id="KW-0812">Transmembrane</keyword>
<feature type="domain" description="NADH:quinone oxidoreductase/Mrp antiporter transmembrane" evidence="8">
    <location>
        <begin position="190"/>
        <end position="478"/>
    </location>
</feature>
<dbReference type="GO" id="GO:0012505">
    <property type="term" value="C:endomembrane system"/>
    <property type="evidence" value="ECO:0007669"/>
    <property type="project" value="UniProtKB-SubCell"/>
</dbReference>
<feature type="transmembrane region" description="Helical" evidence="7">
    <location>
        <begin position="76"/>
        <end position="93"/>
    </location>
</feature>
<dbReference type="Pfam" id="PF00662">
    <property type="entry name" value="Proton_antipo_N"/>
    <property type="match status" value="1"/>
</dbReference>
<gene>
    <name evidence="10" type="ORF">FRC54_05450</name>
</gene>
<dbReference type="InterPro" id="IPR001750">
    <property type="entry name" value="ND/Mrp_TM"/>
</dbReference>
<feature type="transmembrane region" description="Helical" evidence="7">
    <location>
        <begin position="35"/>
        <end position="56"/>
    </location>
</feature>
<sequence length="649" mass="71492">MTVPIVPFLIIFPMIIAFLMLVIPLNPKANRVRNAIAYISCVAIMAAVGILVAMWIAGGTKPIALYSEGMELADNATIVGEFILMIVVTFLSFKYRKYWICILSIVPTIAITWLEKSGYITKETPRIYIDHLSILMCLIVGVIGSLIVIYAVGYMHGYHHYLHQRVQDRRNYFFMVLFIFLGAMFGFVLSDSLTWIQLFWEITSVCSFLLIGYTREPVAIRNSFRALWMNLLGGCALTIGIIMFAMTTGMNSLAGLVSFAEQAAGTPLGDFAIVPVALIAFAALTKAAQLPFSTWLLGAMVAPTPSSALLHSATMVKAGIYVLFRLSPAMHGTVTGNMVAFVGGFTFLMASFIAIAQSDGKKVLAMSTISNLGLMVACAGMGTPETIWAGIFLMIFHAVSKSLLFQDVGATENSLGSRDIENMHGLLYRLPFLAFCMFIGIAGMFLAPFGMLISKWATLRSSIDENNIIMTFMIIFGSATTSFYWTKWLGKLIAQTNEEPVKDITKPNEKISIAIHAVLMVLLCVLMPILTKTFVEPLLAEMFGKTAEVLPMSILYLLVFIIVFVFVVPVISYEASKKMHANQKLSYMSGINTGKNDGFVDSFGNERRLTLSNYYFANRLGIRKLMVPCQLISMAVLIVMMAMIIGGAF</sequence>
<dbReference type="PANTHER" id="PTHR43373:SF1">
    <property type="entry name" value="NA(+)_H(+) ANTIPORTER SUBUNIT A"/>
    <property type="match status" value="1"/>
</dbReference>
<comment type="subcellular location">
    <subcellularLocation>
        <location evidence="1">Endomembrane system</location>
        <topology evidence="1">Multi-pass membrane protein</topology>
    </subcellularLocation>
    <subcellularLocation>
        <location evidence="6">Membrane</location>
        <topology evidence="6">Multi-pass membrane protein</topology>
    </subcellularLocation>
</comment>
<feature type="transmembrane region" description="Helical" evidence="7">
    <location>
        <begin position="6"/>
        <end position="23"/>
    </location>
</feature>
<feature type="domain" description="NADH-Ubiquinone oxidoreductase (complex I) chain 5 N-terminal" evidence="9">
    <location>
        <begin position="126"/>
        <end position="161"/>
    </location>
</feature>
<dbReference type="PRINTS" id="PR01434">
    <property type="entry name" value="NADHDHGNASE5"/>
</dbReference>
<evidence type="ECO:0000259" key="8">
    <source>
        <dbReference type="Pfam" id="PF00361"/>
    </source>
</evidence>
<evidence type="ECO:0000256" key="5">
    <source>
        <dbReference type="ARBA" id="ARBA00023136"/>
    </source>
</evidence>
<feature type="transmembrane region" description="Helical" evidence="7">
    <location>
        <begin position="363"/>
        <end position="382"/>
    </location>
</feature>
<comment type="similarity">
    <text evidence="2">Belongs to the CPA3 antiporters (TC 2.A.63) subunit A family.</text>
</comment>
<dbReference type="GO" id="GO:0016020">
    <property type="term" value="C:membrane"/>
    <property type="evidence" value="ECO:0007669"/>
    <property type="project" value="UniProtKB-SubCell"/>
</dbReference>
<keyword evidence="4 7" id="KW-1133">Transmembrane helix</keyword>
<proteinExistence type="inferred from homology"/>
<feature type="transmembrane region" description="Helical" evidence="7">
    <location>
        <begin position="127"/>
        <end position="152"/>
    </location>
</feature>
<feature type="transmembrane region" description="Helical" evidence="7">
    <location>
        <begin position="226"/>
        <end position="246"/>
    </location>
</feature>
<feature type="transmembrane region" description="Helical" evidence="7">
    <location>
        <begin position="468"/>
        <end position="490"/>
    </location>
</feature>
<dbReference type="AlphaFoldDB" id="A0A6N7J178"/>
<dbReference type="InterPro" id="IPR001516">
    <property type="entry name" value="Proton_antipo_N"/>
</dbReference>
<keyword evidence="11" id="KW-1185">Reference proteome</keyword>
<accession>A0A6N7J178</accession>
<feature type="transmembrane region" description="Helical" evidence="7">
    <location>
        <begin position="172"/>
        <end position="189"/>
    </location>
</feature>
<evidence type="ECO:0000313" key="10">
    <source>
        <dbReference type="EMBL" id="MQN01360.1"/>
    </source>
</evidence>
<feature type="transmembrane region" description="Helical" evidence="7">
    <location>
        <begin position="550"/>
        <end position="571"/>
    </location>
</feature>
<evidence type="ECO:0000256" key="7">
    <source>
        <dbReference type="SAM" id="Phobius"/>
    </source>
</evidence>
<keyword evidence="5 7" id="KW-0472">Membrane</keyword>
<feature type="transmembrane region" description="Helical" evidence="7">
    <location>
        <begin position="426"/>
        <end position="448"/>
    </location>
</feature>
<organism evidence="10 11">
    <name type="scientific">Candidatus Weimeria bifida</name>
    <dbReference type="NCBI Taxonomy" id="2599074"/>
    <lineage>
        <taxon>Bacteria</taxon>
        <taxon>Bacillati</taxon>
        <taxon>Bacillota</taxon>
        <taxon>Clostridia</taxon>
        <taxon>Lachnospirales</taxon>
        <taxon>Lachnospiraceae</taxon>
        <taxon>Candidatus Weimeria</taxon>
    </lineage>
</organism>
<feature type="transmembrane region" description="Helical" evidence="7">
    <location>
        <begin position="336"/>
        <end position="356"/>
    </location>
</feature>
<dbReference type="EMBL" id="VOGC01000006">
    <property type="protein sequence ID" value="MQN01360.1"/>
    <property type="molecule type" value="Genomic_DNA"/>
</dbReference>
<dbReference type="Proteomes" id="UP000460257">
    <property type="component" value="Unassembled WGS sequence"/>
</dbReference>
<name>A0A6N7J178_9FIRM</name>
<evidence type="ECO:0000259" key="9">
    <source>
        <dbReference type="Pfam" id="PF00662"/>
    </source>
</evidence>
<comment type="caution">
    <text evidence="10">The sequence shown here is derived from an EMBL/GenBank/DDBJ whole genome shotgun (WGS) entry which is preliminary data.</text>
</comment>
<reference evidence="10" key="1">
    <citation type="journal article" date="2020" name="Appl. Environ. Microbiol.">
        <title>Medium-Chain Fatty Acid Synthesis by 'Candidatus Weimeria bifida' gen. nov., sp. nov., and 'Candidatus Pseudoramibacter fermentans' sp. nov.</title>
        <authorList>
            <person name="Scarborough M.J."/>
            <person name="Myers K.S."/>
            <person name="Donohue T.J."/>
            <person name="Noguera D.R."/>
        </authorList>
    </citation>
    <scope>NUCLEOTIDE SEQUENCE</scope>
    <source>
        <strain evidence="10">LCO1.1</strain>
    </source>
</reference>
<feature type="transmembrane region" description="Helical" evidence="7">
    <location>
        <begin position="388"/>
        <end position="405"/>
    </location>
</feature>
<dbReference type="InterPro" id="IPR050616">
    <property type="entry name" value="CPA3_Na-H_Antiporter_A"/>
</dbReference>
<evidence type="ECO:0000256" key="6">
    <source>
        <dbReference type="RuleBase" id="RU000320"/>
    </source>
</evidence>
<dbReference type="Pfam" id="PF00361">
    <property type="entry name" value="Proton_antipo_M"/>
    <property type="match status" value="1"/>
</dbReference>
<feature type="transmembrane region" description="Helical" evidence="7">
    <location>
        <begin position="296"/>
        <end position="324"/>
    </location>
</feature>